<gene>
    <name evidence="1" type="ORF">GDO78_000067</name>
</gene>
<proteinExistence type="predicted"/>
<reference evidence="1" key="1">
    <citation type="thesis" date="2020" institute="ProQuest LLC" country="789 East Eisenhower Parkway, Ann Arbor, MI, USA">
        <title>Comparative Genomics and Chromosome Evolution.</title>
        <authorList>
            <person name="Mudd A.B."/>
        </authorList>
    </citation>
    <scope>NUCLEOTIDE SEQUENCE</scope>
    <source>
        <strain evidence="1">HN-11 Male</strain>
        <tissue evidence="1">Kidney and liver</tissue>
    </source>
</reference>
<organism evidence="1 2">
    <name type="scientific">Eleutherodactylus coqui</name>
    <name type="common">Puerto Rican coqui</name>
    <dbReference type="NCBI Taxonomy" id="57060"/>
    <lineage>
        <taxon>Eukaryota</taxon>
        <taxon>Metazoa</taxon>
        <taxon>Chordata</taxon>
        <taxon>Craniata</taxon>
        <taxon>Vertebrata</taxon>
        <taxon>Euteleostomi</taxon>
        <taxon>Amphibia</taxon>
        <taxon>Batrachia</taxon>
        <taxon>Anura</taxon>
        <taxon>Neobatrachia</taxon>
        <taxon>Hyloidea</taxon>
        <taxon>Eleutherodactylidae</taxon>
        <taxon>Eleutherodactylinae</taxon>
        <taxon>Eleutherodactylus</taxon>
        <taxon>Eleutherodactylus</taxon>
    </lineage>
</organism>
<sequence length="84" mass="9842">MLLPTLKNLLVLKNISSRIVCRPSEENNIFSRQAYEKPLASKKKQVAQLEFAKNHINWTKRSNSLLRDENIKFNLFKVDSRNNV</sequence>
<dbReference type="Proteomes" id="UP000770717">
    <property type="component" value="Unassembled WGS sequence"/>
</dbReference>
<dbReference type="EMBL" id="WNTK01000001">
    <property type="protein sequence ID" value="KAG9491366.1"/>
    <property type="molecule type" value="Genomic_DNA"/>
</dbReference>
<comment type="caution">
    <text evidence="1">The sequence shown here is derived from an EMBL/GenBank/DDBJ whole genome shotgun (WGS) entry which is preliminary data.</text>
</comment>
<dbReference type="AlphaFoldDB" id="A0A8J6FNZ9"/>
<name>A0A8J6FNZ9_ELECQ</name>
<keyword evidence="2" id="KW-1185">Reference proteome</keyword>
<evidence type="ECO:0000313" key="2">
    <source>
        <dbReference type="Proteomes" id="UP000770717"/>
    </source>
</evidence>
<protein>
    <submittedName>
        <fullName evidence="1">Uncharacterized protein</fullName>
    </submittedName>
</protein>
<evidence type="ECO:0000313" key="1">
    <source>
        <dbReference type="EMBL" id="KAG9491366.1"/>
    </source>
</evidence>
<accession>A0A8J6FNZ9</accession>